<keyword evidence="3" id="KW-1185">Reference proteome</keyword>
<name>A0ABD5MJ34_9EURY</name>
<feature type="region of interest" description="Disordered" evidence="1">
    <location>
        <begin position="132"/>
        <end position="202"/>
    </location>
</feature>
<evidence type="ECO:0000313" key="3">
    <source>
        <dbReference type="Proteomes" id="UP001570511"/>
    </source>
</evidence>
<evidence type="ECO:0008006" key="4">
    <source>
        <dbReference type="Google" id="ProtNLM"/>
    </source>
</evidence>
<protein>
    <recommendedName>
        <fullName evidence="4">DUF4864 domain-containing protein</fullName>
    </recommendedName>
</protein>
<reference evidence="2 3" key="1">
    <citation type="submission" date="2024-08" db="EMBL/GenBank/DDBJ databases">
        <title>Halobellus sp. MBLA0158 whole genome sequence.</title>
        <authorList>
            <person name="Hwang C.Y."/>
            <person name="Cho E.-S."/>
            <person name="Seo M.-J."/>
        </authorList>
    </citation>
    <scope>NUCLEOTIDE SEQUENCE [LARGE SCALE GENOMIC DNA]</scope>
    <source>
        <strain evidence="2 3">MBLA0158</strain>
    </source>
</reference>
<dbReference type="AlphaFoldDB" id="A0ABD5MJ34"/>
<feature type="compositionally biased region" description="Polar residues" evidence="1">
    <location>
        <begin position="158"/>
        <end position="167"/>
    </location>
</feature>
<evidence type="ECO:0000256" key="1">
    <source>
        <dbReference type="SAM" id="MobiDB-lite"/>
    </source>
</evidence>
<feature type="compositionally biased region" description="Low complexity" evidence="1">
    <location>
        <begin position="252"/>
        <end position="277"/>
    </location>
</feature>
<evidence type="ECO:0000313" key="2">
    <source>
        <dbReference type="EMBL" id="MFA1611326.1"/>
    </source>
</evidence>
<dbReference type="PANTHER" id="PTHR35716">
    <property type="entry name" value="OS05G0574700 PROTEIN-RELATED"/>
    <property type="match status" value="1"/>
</dbReference>
<feature type="region of interest" description="Disordered" evidence="1">
    <location>
        <begin position="242"/>
        <end position="306"/>
    </location>
</feature>
<dbReference type="RefSeq" id="WP_372389551.1">
    <property type="nucleotide sequence ID" value="NZ_JBGNYA010000001.1"/>
</dbReference>
<comment type="caution">
    <text evidence="2">The sequence shown here is derived from an EMBL/GenBank/DDBJ whole genome shotgun (WGS) entry which is preliminary data.</text>
</comment>
<organism evidence="2 3">
    <name type="scientific">Halobellus rubicundus</name>
    <dbReference type="NCBI Taxonomy" id="2996466"/>
    <lineage>
        <taxon>Archaea</taxon>
        <taxon>Methanobacteriati</taxon>
        <taxon>Methanobacteriota</taxon>
        <taxon>Stenosarchaea group</taxon>
        <taxon>Halobacteria</taxon>
        <taxon>Halobacteriales</taxon>
        <taxon>Haloferacaceae</taxon>
        <taxon>Halobellus</taxon>
    </lineage>
</organism>
<gene>
    <name evidence="2" type="ORF">OS889_09970</name>
</gene>
<dbReference type="EMBL" id="JBGNYA010000001">
    <property type="protein sequence ID" value="MFA1611326.1"/>
    <property type="molecule type" value="Genomic_DNA"/>
</dbReference>
<dbReference type="Proteomes" id="UP001570511">
    <property type="component" value="Unassembled WGS sequence"/>
</dbReference>
<feature type="compositionally biased region" description="Basic and acidic residues" evidence="1">
    <location>
        <begin position="181"/>
        <end position="191"/>
    </location>
</feature>
<sequence>MTHPTPIPPDVFADAVARLDESELAAFVGALQRGTGGDVAVEIDPPYVTVGSDDTRTTVLVAGASGEPDRPTDADRIVRPVEDDADAADPSILTLSDLREQLLYGLAPEEAEAVCEEFLGTAARSVSYASEIAESTGPQRTVGAKTDDSRPGAGASGGRQTPSSQSKGSKRESTSTGPSGRDADEGSDSRRHPTTATRLSNAVSTRRAVVVALVLLVAAGGVASVADRPLGDAAGLLSGSAGDGGESLTGPEGEVTGAAPATGTATTEEPGTSTGAGMEAEVLDDGTNGSEAGVQDGISERERHFRPEPTCTRSFLLVTQIQMNALRYNDNETDAGIRTVRRFASPTNRRAVESFSEYAEVIRSPTYAAMLTYESVQYDPVRTGERTAQVRVVTRENDTVTGRYAFFLRKVGDGEYDGCWMTDAVLTQSTVVLDADPVASEESIGA</sequence>
<proteinExistence type="predicted"/>
<accession>A0ABD5MJ34</accession>